<dbReference type="Gene3D" id="3.30.565.10">
    <property type="entry name" value="Histidine kinase-like ATPase, C-terminal domain"/>
    <property type="match status" value="1"/>
</dbReference>
<reference evidence="1 2" key="1">
    <citation type="submission" date="2015-03" db="EMBL/GenBank/DDBJ databases">
        <authorList>
            <person name="Krishnan R."/>
            <person name="Midha S."/>
            <person name="Patil P.B."/>
            <person name="Rameshkumar N."/>
        </authorList>
    </citation>
    <scope>NUCLEOTIDE SEQUENCE [LARGE SCALE GENOMIC DNA]</scope>
    <source>
        <strain evidence="1 2">L1E11</strain>
    </source>
</reference>
<evidence type="ECO:0008006" key="3">
    <source>
        <dbReference type="Google" id="ProtNLM"/>
    </source>
</evidence>
<dbReference type="SUPFAM" id="SSF55874">
    <property type="entry name" value="ATPase domain of HSP90 chaperone/DNA topoisomerase II/histidine kinase"/>
    <property type="match status" value="1"/>
</dbReference>
<keyword evidence="2" id="KW-1185">Reference proteome</keyword>
<name>A0ABX5M4U3_9GAMM</name>
<gene>
    <name evidence="1" type="ORF">WH50_03455</name>
</gene>
<dbReference type="Pfam" id="PF13589">
    <property type="entry name" value="HATPase_c_3"/>
    <property type="match status" value="1"/>
</dbReference>
<evidence type="ECO:0000313" key="2">
    <source>
        <dbReference type="Proteomes" id="UP000248090"/>
    </source>
</evidence>
<accession>A0ABX5M4U3</accession>
<evidence type="ECO:0000313" key="1">
    <source>
        <dbReference type="EMBL" id="PXF32646.1"/>
    </source>
</evidence>
<dbReference type="InterPro" id="IPR036890">
    <property type="entry name" value="HATPase_C_sf"/>
</dbReference>
<comment type="caution">
    <text evidence="1">The sequence shown here is derived from an EMBL/GenBank/DDBJ whole genome shotgun (WGS) entry which is preliminary data.</text>
</comment>
<dbReference type="EMBL" id="LAPT01000012">
    <property type="protein sequence ID" value="PXF32646.1"/>
    <property type="molecule type" value="Genomic_DNA"/>
</dbReference>
<dbReference type="Proteomes" id="UP000248090">
    <property type="component" value="Unassembled WGS sequence"/>
</dbReference>
<dbReference type="RefSeq" id="WP_110186048.1">
    <property type="nucleotide sequence ID" value="NZ_LAPT01000012.1"/>
</dbReference>
<protein>
    <recommendedName>
        <fullName evidence="3">DNA mismatch repair protein MutL</fullName>
    </recommendedName>
</protein>
<organism evidence="1 2">
    <name type="scientific">Pokkaliibacter plantistimulans</name>
    <dbReference type="NCBI Taxonomy" id="1635171"/>
    <lineage>
        <taxon>Bacteria</taxon>
        <taxon>Pseudomonadati</taxon>
        <taxon>Pseudomonadota</taxon>
        <taxon>Gammaproteobacteria</taxon>
        <taxon>Oceanospirillales</taxon>
        <taxon>Balneatrichaceae</taxon>
        <taxon>Pokkaliibacter</taxon>
    </lineage>
</organism>
<sequence length="773" mass="88619">MQLPFELDPQIIHHIIYSQAGSIGKAIIELLMNSVDAKATTVTLTLDKTGFRCRDDGAGFASREDVIQYFGRFGTPHVEGDATFGRFRLGRGQIMAHASTVWRSNGWQMHVDTRTMGYHYDLEQCAAERGCAIEGEWYDTLSDEELMSTIQEIRDLVRYTPIQIKLNERVISRDPRHEQWDHEDDMAYYRVRDDGAVGIYNLGVLVRHDPGHVFGAGGLIVSKQAIGLNVSRTEILRKSCPVWKKIAAQFGKLTAELTQRSAHRKTESRREQTARQLMSGHAELVRLYHHEEVITLLPGKRHVSLAHFLRHSRSAHRHGERVYSVASPSGVPRGEAIASAGICTILHPQTLTRFGCYNATEFQEVLVDILCQVAEREHEYRIDTEAPTLLDFEVLHQAFVERTQLISENTLDKETRRAWIALRWCLVQYALLCTGGVRCAGDRVVRGNSFHIVLGESSSAEAWTDGESYIAIDRKVVQRLKGHPLQTAAYIFNLVEHEVAHEGDSMDCGHDEAFYQRFHDLTITHSQDRQRYLHRFLRKYTDSMTRADTYKPRSDAWRERHLVDLASQRRQKRDLSPAIESISEGEAMMLAAPLDENLALITRVNARLQQVQAPPPDWHAVLLQAQEAHAQRAVIQQQQRQQQQQQWEEEDTAWLAELDAMEQAERARLDHLRTQLAGVPELDQDTLKEAFAHWEWLSDIPDTLEEALRQLASQPWATSCPEQEHEPTPKSRIPDEVRHLLLPGETWWSIQRNAAAAGFYREADYLRWREQQD</sequence>
<proteinExistence type="predicted"/>